<reference evidence="4 5" key="1">
    <citation type="submission" date="2019-10" db="EMBL/GenBank/DDBJ databases">
        <authorList>
            <person name="Dong K."/>
        </authorList>
    </citation>
    <scope>NUCLEOTIDE SEQUENCE [LARGE SCALE GENOMIC DNA]</scope>
    <source>
        <strain evidence="4">dk386</strain>
        <strain evidence="3">Dk386</strain>
        <strain evidence="5">dk771</strain>
        <strain evidence="2">Dk771</strain>
    </source>
</reference>
<evidence type="ECO:0000256" key="1">
    <source>
        <dbReference type="SAM" id="SignalP"/>
    </source>
</evidence>
<dbReference type="RefSeq" id="WP_153373052.1">
    <property type="nucleotide sequence ID" value="NZ_CP045650.1"/>
</dbReference>
<sequence length="196" mass="21241">MKNIIQNSVLPFALFAGALALFGCDQVAAPESHSQTTESETTVATSAQSQEQAVELKSGNMFYIIRDVADFQLKAGDYVEQLKQTQTELQTAVNAQDTAQLQQTATALESQLKGFNDALTGLNLKSQEIDQVRSKIMTANEQVLASPFLNGDVDLSKVDFKQIEQQMGNVQSEMIKLAGMLLENGGNTAEESSDNS</sequence>
<evidence type="ECO:0000313" key="3">
    <source>
        <dbReference type="EMBL" id="QGA12122.1"/>
    </source>
</evidence>
<organism evidence="2 5">
    <name type="scientific">Acinetobacter wanghuae</name>
    <dbReference type="NCBI Taxonomy" id="2662362"/>
    <lineage>
        <taxon>Bacteria</taxon>
        <taxon>Pseudomonadati</taxon>
        <taxon>Pseudomonadota</taxon>
        <taxon>Gammaproteobacteria</taxon>
        <taxon>Moraxellales</taxon>
        <taxon>Moraxellaceae</taxon>
        <taxon>Acinetobacter</taxon>
    </lineage>
</organism>
<keyword evidence="1" id="KW-0732">Signal</keyword>
<proteinExistence type="predicted"/>
<evidence type="ECO:0000313" key="2">
    <source>
        <dbReference type="EMBL" id="MQW93136.1"/>
    </source>
</evidence>
<dbReference type="EMBL" id="WITK01000024">
    <property type="protein sequence ID" value="MQW93136.1"/>
    <property type="molecule type" value="Genomic_DNA"/>
</dbReference>
<evidence type="ECO:0000313" key="4">
    <source>
        <dbReference type="Proteomes" id="UP000327478"/>
    </source>
</evidence>
<dbReference type="EMBL" id="CP045650">
    <property type="protein sequence ID" value="QGA12122.1"/>
    <property type="molecule type" value="Genomic_DNA"/>
</dbReference>
<dbReference type="Proteomes" id="UP000480556">
    <property type="component" value="Unassembled WGS sequence"/>
</dbReference>
<accession>A0A5Q0P696</accession>
<feature type="signal peptide" evidence="1">
    <location>
        <begin position="1"/>
        <end position="28"/>
    </location>
</feature>
<dbReference type="AlphaFoldDB" id="A0A5Q0P696"/>
<protein>
    <recommendedName>
        <fullName evidence="6">Lipoprotein</fullName>
    </recommendedName>
</protein>
<gene>
    <name evidence="3" type="ORF">GFH30_12455</name>
    <name evidence="2" type="ORF">GHJ48_12160</name>
</gene>
<feature type="chain" id="PRO_5044623709" description="Lipoprotein" evidence="1">
    <location>
        <begin position="29"/>
        <end position="196"/>
    </location>
</feature>
<evidence type="ECO:0000313" key="5">
    <source>
        <dbReference type="Proteomes" id="UP000480556"/>
    </source>
</evidence>
<dbReference type="PROSITE" id="PS51257">
    <property type="entry name" value="PROKAR_LIPOPROTEIN"/>
    <property type="match status" value="1"/>
</dbReference>
<dbReference type="Proteomes" id="UP000327478">
    <property type="component" value="Chromosome"/>
</dbReference>
<keyword evidence="4" id="KW-1185">Reference proteome</keyword>
<evidence type="ECO:0008006" key="6">
    <source>
        <dbReference type="Google" id="ProtNLM"/>
    </source>
</evidence>
<name>A0A5Q0P696_9GAMM</name>